<dbReference type="Proteomes" id="UP000327013">
    <property type="component" value="Chromosome 1"/>
</dbReference>
<name>A0A5N6QB91_9ROSI</name>
<accession>A0A5N6QB91</accession>
<protein>
    <recommendedName>
        <fullName evidence="6">Pentatricopeptide repeat-containing protein</fullName>
    </recommendedName>
</protein>
<feature type="repeat" description="PPR" evidence="2">
    <location>
        <begin position="127"/>
        <end position="161"/>
    </location>
</feature>
<evidence type="ECO:0000256" key="2">
    <source>
        <dbReference type="PROSITE-ProRule" id="PRU00708"/>
    </source>
</evidence>
<feature type="region of interest" description="Disordered" evidence="3">
    <location>
        <begin position="14"/>
        <end position="49"/>
    </location>
</feature>
<keyword evidence="1" id="KW-0677">Repeat</keyword>
<sequence>MKLLHLKQLQHLNSNSRRAHKDQPPPPTPLPLKPPPHSNPPHLHGPPHKPTSPILSLSILVDSLTSQPYMSLPMSLLTHLKHNLAAHSHLTPITTMLIASYFKKHKPKEALKVFNWMVRPGSPCVLDEKVCGILVYGFCKQGIVLEALKVLRAMVGVNLVPGRDLGTCEFGVTFGTSACAPPSSCFRVYLSLSLSISLYLKGCAKTFLANRSFVEILATYNCFGYEEWDTLVLRST</sequence>
<proteinExistence type="predicted"/>
<dbReference type="NCBIfam" id="TIGR00756">
    <property type="entry name" value="PPR"/>
    <property type="match status" value="1"/>
</dbReference>
<evidence type="ECO:0000313" key="5">
    <source>
        <dbReference type="Proteomes" id="UP000327013"/>
    </source>
</evidence>
<dbReference type="AlphaFoldDB" id="A0A5N6QB91"/>
<feature type="compositionally biased region" description="Pro residues" evidence="3">
    <location>
        <begin position="24"/>
        <end position="39"/>
    </location>
</feature>
<evidence type="ECO:0008006" key="6">
    <source>
        <dbReference type="Google" id="ProtNLM"/>
    </source>
</evidence>
<evidence type="ECO:0000256" key="3">
    <source>
        <dbReference type="SAM" id="MobiDB-lite"/>
    </source>
</evidence>
<dbReference type="PROSITE" id="PS51375">
    <property type="entry name" value="PPR"/>
    <property type="match status" value="1"/>
</dbReference>
<dbReference type="OrthoDB" id="1938089at2759"/>
<reference evidence="4 5" key="1">
    <citation type="submission" date="2019-06" db="EMBL/GenBank/DDBJ databases">
        <title>A chromosomal-level reference genome of Carpinus fangiana (Coryloideae, Betulaceae).</title>
        <authorList>
            <person name="Yang X."/>
            <person name="Wang Z."/>
            <person name="Zhang L."/>
            <person name="Hao G."/>
            <person name="Liu J."/>
            <person name="Yang Y."/>
        </authorList>
    </citation>
    <scope>NUCLEOTIDE SEQUENCE [LARGE SCALE GENOMIC DNA]</scope>
    <source>
        <strain evidence="4">Cfa_2016G</strain>
        <tissue evidence="4">Leaf</tissue>
    </source>
</reference>
<evidence type="ECO:0000313" key="4">
    <source>
        <dbReference type="EMBL" id="KAE7996562.1"/>
    </source>
</evidence>
<dbReference type="InterPro" id="IPR002885">
    <property type="entry name" value="PPR_rpt"/>
</dbReference>
<keyword evidence="5" id="KW-1185">Reference proteome</keyword>
<evidence type="ECO:0000256" key="1">
    <source>
        <dbReference type="ARBA" id="ARBA00022737"/>
    </source>
</evidence>
<organism evidence="4 5">
    <name type="scientific">Carpinus fangiana</name>
    <dbReference type="NCBI Taxonomy" id="176857"/>
    <lineage>
        <taxon>Eukaryota</taxon>
        <taxon>Viridiplantae</taxon>
        <taxon>Streptophyta</taxon>
        <taxon>Embryophyta</taxon>
        <taxon>Tracheophyta</taxon>
        <taxon>Spermatophyta</taxon>
        <taxon>Magnoliopsida</taxon>
        <taxon>eudicotyledons</taxon>
        <taxon>Gunneridae</taxon>
        <taxon>Pentapetalae</taxon>
        <taxon>rosids</taxon>
        <taxon>fabids</taxon>
        <taxon>Fagales</taxon>
        <taxon>Betulaceae</taxon>
        <taxon>Carpinus</taxon>
    </lineage>
</organism>
<dbReference type="Pfam" id="PF01535">
    <property type="entry name" value="PPR"/>
    <property type="match status" value="2"/>
</dbReference>
<gene>
    <name evidence="4" type="ORF">FH972_001274</name>
</gene>
<dbReference type="EMBL" id="CM017321">
    <property type="protein sequence ID" value="KAE7996562.1"/>
    <property type="molecule type" value="Genomic_DNA"/>
</dbReference>
<dbReference type="Gene3D" id="1.25.40.10">
    <property type="entry name" value="Tetratricopeptide repeat domain"/>
    <property type="match status" value="1"/>
</dbReference>
<dbReference type="InterPro" id="IPR011990">
    <property type="entry name" value="TPR-like_helical_dom_sf"/>
</dbReference>